<reference evidence="2" key="1">
    <citation type="journal article" date="2020" name="Nat. Commun.">
        <title>Genome sequence of the cluster root forming white lupin.</title>
        <authorList>
            <person name="Hufnagel B."/>
            <person name="Marques A."/>
            <person name="Soriano A."/>
            <person name="Marques L."/>
            <person name="Divol F."/>
            <person name="Doumas P."/>
            <person name="Sallet E."/>
            <person name="Mancinotti D."/>
            <person name="Carrere S."/>
            <person name="Marande W."/>
            <person name="Arribat S."/>
            <person name="Keller J."/>
            <person name="Huneau C."/>
            <person name="Blein T."/>
            <person name="Aime D."/>
            <person name="Laguerre M."/>
            <person name="Taylor J."/>
            <person name="Schubert V."/>
            <person name="Nelson M."/>
            <person name="Geu-Flores F."/>
            <person name="Crespi M."/>
            <person name="Gallardo-Guerrero K."/>
            <person name="Delaux P.-M."/>
            <person name="Salse J."/>
            <person name="Berges H."/>
            <person name="Guyot R."/>
            <person name="Gouzy J."/>
            <person name="Peret B."/>
        </authorList>
    </citation>
    <scope>NUCLEOTIDE SEQUENCE [LARGE SCALE GENOMIC DNA]</scope>
    <source>
        <strain evidence="2">cv. Amiga</strain>
    </source>
</reference>
<name>A0A6A4N844_LUPAL</name>
<organism evidence="1 2">
    <name type="scientific">Lupinus albus</name>
    <name type="common">White lupine</name>
    <name type="synonym">Lupinus termis</name>
    <dbReference type="NCBI Taxonomy" id="3870"/>
    <lineage>
        <taxon>Eukaryota</taxon>
        <taxon>Viridiplantae</taxon>
        <taxon>Streptophyta</taxon>
        <taxon>Embryophyta</taxon>
        <taxon>Tracheophyta</taxon>
        <taxon>Spermatophyta</taxon>
        <taxon>Magnoliopsida</taxon>
        <taxon>eudicotyledons</taxon>
        <taxon>Gunneridae</taxon>
        <taxon>Pentapetalae</taxon>
        <taxon>rosids</taxon>
        <taxon>fabids</taxon>
        <taxon>Fabales</taxon>
        <taxon>Fabaceae</taxon>
        <taxon>Papilionoideae</taxon>
        <taxon>50 kb inversion clade</taxon>
        <taxon>genistoids sensu lato</taxon>
        <taxon>core genistoids</taxon>
        <taxon>Genisteae</taxon>
        <taxon>Lupinus</taxon>
    </lineage>
</organism>
<keyword evidence="2" id="KW-1185">Reference proteome</keyword>
<dbReference type="EMBL" id="WOCE01000024">
    <property type="protein sequence ID" value="KAE9586212.1"/>
    <property type="molecule type" value="Genomic_DNA"/>
</dbReference>
<dbReference type="Proteomes" id="UP000447434">
    <property type="component" value="Chromosome 24"/>
</dbReference>
<evidence type="ECO:0000313" key="1">
    <source>
        <dbReference type="EMBL" id="KAE9586212.1"/>
    </source>
</evidence>
<evidence type="ECO:0000313" key="2">
    <source>
        <dbReference type="Proteomes" id="UP000447434"/>
    </source>
</evidence>
<sequence>MFTTFNVQSDTLHLTWKCDFDEEKMRSNKFDSLPQQNMLYLDDYVSQ</sequence>
<dbReference type="AlphaFoldDB" id="A0A6A4N844"/>
<accession>A0A6A4N844</accession>
<protein>
    <submittedName>
        <fullName evidence="1">Uncharacterized protein</fullName>
    </submittedName>
</protein>
<proteinExistence type="predicted"/>
<comment type="caution">
    <text evidence="1">The sequence shown here is derived from an EMBL/GenBank/DDBJ whole genome shotgun (WGS) entry which is preliminary data.</text>
</comment>
<gene>
    <name evidence="1" type="ORF">Lalb_Chr24g0399461</name>
</gene>